<dbReference type="OrthoDB" id="4544211at2"/>
<dbReference type="AlphaFoldDB" id="A0A1M5LGT2"/>
<sequence>MSINYLNLGLLQSNCLTLPTAAAQSAQLIYGDAPRQDISSFCVAVKPASLLRRFIKPIVEFESNFRIPFKPLPASQSYALLEWGLNWCLATGHFNHLLLHAAVLVKEGQAVLFPAMPGSGKSTLTAWLGLNGWSVYSDEMAVIDLHTGTVQPMYRPICLKNLSIDLIQKWSPDAILTPVCHDTAKGSVAHLKAHNWQEFSTFSPARIVGVVFPKYDASATEPQLYSVDKLQTFENFYTNAFNYHVLGQASFDILARVVNQIQGFEVHYASLDFMSDFLTDELLS</sequence>
<dbReference type="RefSeq" id="WP_084526512.1">
    <property type="nucleotide sequence ID" value="NZ_FQWD01000004.1"/>
</dbReference>
<dbReference type="InterPro" id="IPR027417">
    <property type="entry name" value="P-loop_NTPase"/>
</dbReference>
<organism evidence="1 2">
    <name type="scientific">Marisediminitalea aggregata</name>
    <dbReference type="NCBI Taxonomy" id="634436"/>
    <lineage>
        <taxon>Bacteria</taxon>
        <taxon>Pseudomonadati</taxon>
        <taxon>Pseudomonadota</taxon>
        <taxon>Gammaproteobacteria</taxon>
        <taxon>Alteromonadales</taxon>
        <taxon>Alteromonadaceae</taxon>
        <taxon>Marisediminitalea</taxon>
    </lineage>
</organism>
<accession>A0A1M5LGT2</accession>
<proteinExistence type="predicted"/>
<dbReference type="NCBIfam" id="TIGR04352">
    <property type="entry name" value="HprK_rel_A"/>
    <property type="match status" value="1"/>
</dbReference>
<evidence type="ECO:0000313" key="2">
    <source>
        <dbReference type="Proteomes" id="UP000184520"/>
    </source>
</evidence>
<dbReference type="GO" id="GO:0016301">
    <property type="term" value="F:kinase activity"/>
    <property type="evidence" value="ECO:0007669"/>
    <property type="project" value="UniProtKB-KW"/>
</dbReference>
<dbReference type="Gene3D" id="3.40.50.300">
    <property type="entry name" value="P-loop containing nucleotide triphosphate hydrolases"/>
    <property type="match status" value="1"/>
</dbReference>
<dbReference type="SUPFAM" id="SSF53795">
    <property type="entry name" value="PEP carboxykinase-like"/>
    <property type="match status" value="1"/>
</dbReference>
<name>A0A1M5LGT2_9ALTE</name>
<keyword evidence="1" id="KW-0418">Kinase</keyword>
<keyword evidence="1" id="KW-0808">Transferase</keyword>
<dbReference type="InterPro" id="IPR027600">
    <property type="entry name" value="HprK-rel_A"/>
</dbReference>
<dbReference type="STRING" id="634436.SAMN05216361_2659"/>
<keyword evidence="2" id="KW-1185">Reference proteome</keyword>
<dbReference type="EMBL" id="FQWD01000004">
    <property type="protein sequence ID" value="SHG64342.1"/>
    <property type="molecule type" value="Genomic_DNA"/>
</dbReference>
<protein>
    <submittedName>
        <fullName evidence="1">HprK-related kinase A</fullName>
    </submittedName>
</protein>
<gene>
    <name evidence="1" type="ORF">SAMN05216361_2659</name>
</gene>
<reference evidence="2" key="1">
    <citation type="submission" date="2016-11" db="EMBL/GenBank/DDBJ databases">
        <authorList>
            <person name="Varghese N."/>
            <person name="Submissions S."/>
        </authorList>
    </citation>
    <scope>NUCLEOTIDE SEQUENCE [LARGE SCALE GENOMIC DNA]</scope>
    <source>
        <strain evidence="2">CGMCC 1.8995</strain>
    </source>
</reference>
<dbReference type="Proteomes" id="UP000184520">
    <property type="component" value="Unassembled WGS sequence"/>
</dbReference>
<evidence type="ECO:0000313" key="1">
    <source>
        <dbReference type="EMBL" id="SHG64342.1"/>
    </source>
</evidence>